<dbReference type="Gene3D" id="3.40.50.300">
    <property type="entry name" value="P-loop containing nucleotide triphosphate hydrolases"/>
    <property type="match status" value="1"/>
</dbReference>
<comment type="catalytic activity">
    <reaction evidence="5">
        <text>Couples ATP hydrolysis with the unwinding of duplex DNA by translocating in the 3'-5' direction.</text>
        <dbReference type="EC" id="5.6.2.4"/>
    </reaction>
</comment>
<evidence type="ECO:0000313" key="10">
    <source>
        <dbReference type="Proteomes" id="UP000267606"/>
    </source>
</evidence>
<evidence type="ECO:0000256" key="6">
    <source>
        <dbReference type="ARBA" id="ARBA00034808"/>
    </source>
</evidence>
<gene>
    <name evidence="9" type="ORF">OFLC_LOCUS8185</name>
</gene>
<dbReference type="Gene3D" id="1.10.10.10">
    <property type="entry name" value="Winged helix-like DNA-binding domain superfamily/Winged helix DNA-binding domain"/>
    <property type="match status" value="1"/>
</dbReference>
<dbReference type="InterPro" id="IPR027417">
    <property type="entry name" value="P-loop_NTPase"/>
</dbReference>
<keyword evidence="4" id="KW-0539">Nucleus</keyword>
<dbReference type="SUPFAM" id="SSF46785">
    <property type="entry name" value="Winged helix' DNA-binding domain"/>
    <property type="match status" value="1"/>
</dbReference>
<reference evidence="9 10" key="2">
    <citation type="submission" date="2018-11" db="EMBL/GenBank/DDBJ databases">
        <authorList>
            <consortium name="Pathogen Informatics"/>
        </authorList>
    </citation>
    <scope>NUCLEOTIDE SEQUENCE [LARGE SCALE GENOMIC DNA]</scope>
</reference>
<dbReference type="GO" id="GO:0003677">
    <property type="term" value="F:DNA binding"/>
    <property type="evidence" value="ECO:0007669"/>
    <property type="project" value="UniProtKB-KW"/>
</dbReference>
<dbReference type="PANTHER" id="PTHR13710">
    <property type="entry name" value="DNA HELICASE RECQ FAMILY MEMBER"/>
    <property type="match status" value="1"/>
</dbReference>
<proteinExistence type="inferred from homology"/>
<evidence type="ECO:0000256" key="1">
    <source>
        <dbReference type="ARBA" id="ARBA00005446"/>
    </source>
</evidence>
<dbReference type="WBParaSite" id="OFLC_0000818601-mRNA-1">
    <property type="protein sequence ID" value="OFLC_0000818601-mRNA-1"/>
    <property type="gene ID" value="OFLC_0000818601"/>
</dbReference>
<evidence type="ECO:0000259" key="8">
    <source>
        <dbReference type="PROSITE" id="PS51194"/>
    </source>
</evidence>
<evidence type="ECO:0000313" key="11">
    <source>
        <dbReference type="WBParaSite" id="OFLC_0000818601-mRNA-1"/>
    </source>
</evidence>
<dbReference type="EC" id="5.6.2.4" evidence="6"/>
<dbReference type="PROSITE" id="PS51194">
    <property type="entry name" value="HELICASE_CTER"/>
    <property type="match status" value="1"/>
</dbReference>
<keyword evidence="2" id="KW-0238">DNA-binding</keyword>
<dbReference type="GO" id="GO:0043138">
    <property type="term" value="F:3'-5' DNA helicase activity"/>
    <property type="evidence" value="ECO:0007669"/>
    <property type="project" value="UniProtKB-EC"/>
</dbReference>
<dbReference type="InterPro" id="IPR018982">
    <property type="entry name" value="RQC_domain"/>
</dbReference>
<dbReference type="EMBL" id="UZAJ01009051">
    <property type="protein sequence ID" value="VDO54436.1"/>
    <property type="molecule type" value="Genomic_DNA"/>
</dbReference>
<organism evidence="11">
    <name type="scientific">Onchocerca flexuosa</name>
    <dbReference type="NCBI Taxonomy" id="387005"/>
    <lineage>
        <taxon>Eukaryota</taxon>
        <taxon>Metazoa</taxon>
        <taxon>Ecdysozoa</taxon>
        <taxon>Nematoda</taxon>
        <taxon>Chromadorea</taxon>
        <taxon>Rhabditida</taxon>
        <taxon>Spirurina</taxon>
        <taxon>Spiruromorpha</taxon>
        <taxon>Filarioidea</taxon>
        <taxon>Onchocercidae</taxon>
        <taxon>Onchocerca</taxon>
    </lineage>
</organism>
<evidence type="ECO:0000256" key="7">
    <source>
        <dbReference type="ARBA" id="ARBA00044542"/>
    </source>
</evidence>
<dbReference type="InterPro" id="IPR032284">
    <property type="entry name" value="RecQ_Zn-bd"/>
</dbReference>
<dbReference type="InterPro" id="IPR036390">
    <property type="entry name" value="WH_DNA-bd_sf"/>
</dbReference>
<dbReference type="InterPro" id="IPR036388">
    <property type="entry name" value="WH-like_DNA-bd_sf"/>
</dbReference>
<dbReference type="GO" id="GO:0005694">
    <property type="term" value="C:chromosome"/>
    <property type="evidence" value="ECO:0007669"/>
    <property type="project" value="TreeGrafter"/>
</dbReference>
<dbReference type="GO" id="GO:0006260">
    <property type="term" value="P:DNA replication"/>
    <property type="evidence" value="ECO:0007669"/>
    <property type="project" value="InterPro"/>
</dbReference>
<reference evidence="11" key="1">
    <citation type="submission" date="2016-06" db="UniProtKB">
        <authorList>
            <consortium name="WormBaseParasite"/>
        </authorList>
    </citation>
    <scope>IDENTIFICATION</scope>
</reference>
<dbReference type="SUPFAM" id="SSF52540">
    <property type="entry name" value="P-loop containing nucleoside triphosphate hydrolases"/>
    <property type="match status" value="1"/>
</dbReference>
<dbReference type="AlphaFoldDB" id="A0A183HL25"/>
<evidence type="ECO:0000256" key="5">
    <source>
        <dbReference type="ARBA" id="ARBA00034617"/>
    </source>
</evidence>
<keyword evidence="10" id="KW-1185">Reference proteome</keyword>
<name>A0A183HL25_9BILA</name>
<evidence type="ECO:0000256" key="2">
    <source>
        <dbReference type="ARBA" id="ARBA00023125"/>
    </source>
</evidence>
<dbReference type="GO" id="GO:0005737">
    <property type="term" value="C:cytoplasm"/>
    <property type="evidence" value="ECO:0007669"/>
    <property type="project" value="TreeGrafter"/>
</dbReference>
<dbReference type="GO" id="GO:0009378">
    <property type="term" value="F:four-way junction helicase activity"/>
    <property type="evidence" value="ECO:0007669"/>
    <property type="project" value="TreeGrafter"/>
</dbReference>
<dbReference type="STRING" id="387005.A0A183HL25"/>
<dbReference type="Pfam" id="PF00271">
    <property type="entry name" value="Helicase_C"/>
    <property type="match status" value="1"/>
</dbReference>
<accession>A0A183HL25</accession>
<dbReference type="Pfam" id="PF09382">
    <property type="entry name" value="RQC"/>
    <property type="match status" value="1"/>
</dbReference>
<dbReference type="GO" id="GO:0005634">
    <property type="term" value="C:nucleus"/>
    <property type="evidence" value="ECO:0007669"/>
    <property type="project" value="TreeGrafter"/>
</dbReference>
<dbReference type="Pfam" id="PF16124">
    <property type="entry name" value="RecQ_Zn_bind"/>
    <property type="match status" value="1"/>
</dbReference>
<feature type="domain" description="Helicase C-terminal" evidence="8">
    <location>
        <begin position="1"/>
        <end position="73"/>
    </location>
</feature>
<keyword evidence="3" id="KW-0413">Isomerase</keyword>
<dbReference type="InterPro" id="IPR001650">
    <property type="entry name" value="Helicase_C-like"/>
</dbReference>
<evidence type="ECO:0000313" key="9">
    <source>
        <dbReference type="EMBL" id="VDO54436.1"/>
    </source>
</evidence>
<dbReference type="Proteomes" id="UP000267606">
    <property type="component" value="Unassembled WGS sequence"/>
</dbReference>
<dbReference type="GO" id="GO:0000724">
    <property type="term" value="P:double-strand break repair via homologous recombination"/>
    <property type="evidence" value="ECO:0007669"/>
    <property type="project" value="TreeGrafter"/>
</dbReference>
<sequence length="317" mass="36299">MGIDKPDVRFVIHFSMPKSIEGYYQETGRAGRDGLNSYCAILYNYNDSVRIRKMIEGENNTQGVRTMHLSNVLQIVAYCENVSICRRKLLVEHFGEVYDAEACRASNSPCDICVQQMKNTKAYKVYDMTEEAKLVAQSMLHMHNVTLKYLADLYRGHMGQKKFADMAMRSGHTKFAMFGRGIKMQETDALRFVRKLVIDGIIMEQLYNTKFDTTVAYAELTELGRELANGRSRIKVYLHISDQTNDSQRSHELSALMSINSVSEVEALKEKYKVKHADLFNKCKGDLLRLFFDIASAEGLSSHLVCLIFQIINFLNY</sequence>
<evidence type="ECO:0000256" key="3">
    <source>
        <dbReference type="ARBA" id="ARBA00023235"/>
    </source>
</evidence>
<evidence type="ECO:0000256" key="4">
    <source>
        <dbReference type="ARBA" id="ARBA00023242"/>
    </source>
</evidence>
<protein>
    <recommendedName>
        <fullName evidence="6">DNA 3'-5' helicase</fullName>
        <ecNumber evidence="6">5.6.2.4</ecNumber>
    </recommendedName>
    <alternativeName>
        <fullName evidence="7">DNA 3'-5' helicase BLM</fullName>
    </alternativeName>
</protein>
<dbReference type="PANTHER" id="PTHR13710:SF153">
    <property type="entry name" value="RECQ-LIKE DNA HELICASE BLM"/>
    <property type="match status" value="1"/>
</dbReference>
<comment type="similarity">
    <text evidence="1">Belongs to the helicase family. RecQ subfamily.</text>
</comment>
<dbReference type="SMART" id="SM00956">
    <property type="entry name" value="RQC"/>
    <property type="match status" value="1"/>
</dbReference>